<gene>
    <name evidence="8" type="ORF">SAMN06296036_103172</name>
</gene>
<dbReference type="PANTHER" id="PTHR30600:SF4">
    <property type="entry name" value="CYTOCHROME C DOMAIN-CONTAINING PROTEIN"/>
    <property type="match status" value="1"/>
</dbReference>
<dbReference type="GO" id="GO:0020037">
    <property type="term" value="F:heme binding"/>
    <property type="evidence" value="ECO:0007669"/>
    <property type="project" value="InterPro"/>
</dbReference>
<dbReference type="AlphaFoldDB" id="A0A1Y6BAF7"/>
<dbReference type="GO" id="GO:0009055">
    <property type="term" value="F:electron transfer activity"/>
    <property type="evidence" value="ECO:0007669"/>
    <property type="project" value="InterPro"/>
</dbReference>
<dbReference type="InterPro" id="IPR010538">
    <property type="entry name" value="DHOR"/>
</dbReference>
<evidence type="ECO:0000256" key="3">
    <source>
        <dbReference type="ARBA" id="ARBA00023004"/>
    </source>
</evidence>
<dbReference type="EMBL" id="FWZT01000003">
    <property type="protein sequence ID" value="SMF01303.1"/>
    <property type="molecule type" value="Genomic_DNA"/>
</dbReference>
<feature type="chain" id="PRO_5013368742" evidence="6">
    <location>
        <begin position="21"/>
        <end position="701"/>
    </location>
</feature>
<keyword evidence="6" id="KW-0732">Signal</keyword>
<dbReference type="Gene3D" id="1.10.760.10">
    <property type="entry name" value="Cytochrome c-like domain"/>
    <property type="match status" value="1"/>
</dbReference>
<dbReference type="OrthoDB" id="9805202at2"/>
<keyword evidence="1 4" id="KW-0349">Heme</keyword>
<evidence type="ECO:0000256" key="5">
    <source>
        <dbReference type="SAM" id="MobiDB-lite"/>
    </source>
</evidence>
<keyword evidence="2 4" id="KW-0479">Metal-binding</keyword>
<evidence type="ECO:0000256" key="4">
    <source>
        <dbReference type="PROSITE-ProRule" id="PRU00433"/>
    </source>
</evidence>
<evidence type="ECO:0000256" key="6">
    <source>
        <dbReference type="SAM" id="SignalP"/>
    </source>
</evidence>
<accession>A0A1Y6BAF7</accession>
<organism evidence="8 9">
    <name type="scientific">Pseudobacteriovorax antillogorgiicola</name>
    <dbReference type="NCBI Taxonomy" id="1513793"/>
    <lineage>
        <taxon>Bacteria</taxon>
        <taxon>Pseudomonadati</taxon>
        <taxon>Bdellovibrionota</taxon>
        <taxon>Oligoflexia</taxon>
        <taxon>Oligoflexales</taxon>
        <taxon>Pseudobacteriovoracaceae</taxon>
        <taxon>Pseudobacteriovorax</taxon>
    </lineage>
</organism>
<dbReference type="RefSeq" id="WP_132316065.1">
    <property type="nucleotide sequence ID" value="NZ_FWZT01000003.1"/>
</dbReference>
<feature type="region of interest" description="Disordered" evidence="5">
    <location>
        <begin position="37"/>
        <end position="60"/>
    </location>
</feature>
<dbReference type="STRING" id="1513793.SAMN06296036_103172"/>
<dbReference type="InterPro" id="IPR009056">
    <property type="entry name" value="Cyt_c-like_dom"/>
</dbReference>
<keyword evidence="9" id="KW-1185">Reference proteome</keyword>
<name>A0A1Y6BAF7_9BACT</name>
<dbReference type="PROSITE" id="PS51007">
    <property type="entry name" value="CYTC"/>
    <property type="match status" value="1"/>
</dbReference>
<dbReference type="PANTHER" id="PTHR30600">
    <property type="entry name" value="CYTOCHROME C PEROXIDASE-RELATED"/>
    <property type="match status" value="1"/>
</dbReference>
<dbReference type="GO" id="GO:0046872">
    <property type="term" value="F:metal ion binding"/>
    <property type="evidence" value="ECO:0007669"/>
    <property type="project" value="UniProtKB-KW"/>
</dbReference>
<dbReference type="Pfam" id="PF06537">
    <property type="entry name" value="DHOR"/>
    <property type="match status" value="1"/>
</dbReference>
<dbReference type="InterPro" id="IPR051395">
    <property type="entry name" value="Cytochrome_c_Peroxidase/MauG"/>
</dbReference>
<dbReference type="GO" id="GO:0004130">
    <property type="term" value="F:cytochrome-c peroxidase activity"/>
    <property type="evidence" value="ECO:0007669"/>
    <property type="project" value="TreeGrafter"/>
</dbReference>
<evidence type="ECO:0000313" key="8">
    <source>
        <dbReference type="EMBL" id="SMF01303.1"/>
    </source>
</evidence>
<dbReference type="InterPro" id="IPR036909">
    <property type="entry name" value="Cyt_c-like_dom_sf"/>
</dbReference>
<evidence type="ECO:0000256" key="1">
    <source>
        <dbReference type="ARBA" id="ARBA00022617"/>
    </source>
</evidence>
<feature type="domain" description="Cytochrome c" evidence="7">
    <location>
        <begin position="568"/>
        <end position="701"/>
    </location>
</feature>
<keyword evidence="3 4" id="KW-0408">Iron</keyword>
<dbReference type="Proteomes" id="UP000192907">
    <property type="component" value="Unassembled WGS sequence"/>
</dbReference>
<evidence type="ECO:0000313" key="9">
    <source>
        <dbReference type="Proteomes" id="UP000192907"/>
    </source>
</evidence>
<protein>
    <submittedName>
        <fullName evidence="8">CxxC motif-containing protein, DUF1111 family</fullName>
    </submittedName>
</protein>
<proteinExistence type="predicted"/>
<evidence type="ECO:0000259" key="7">
    <source>
        <dbReference type="PROSITE" id="PS51007"/>
    </source>
</evidence>
<feature type="signal peptide" evidence="6">
    <location>
        <begin position="1"/>
        <end position="20"/>
    </location>
</feature>
<sequence length="701" mass="76706">MRPSNLLVNTLRLMSMICLAIALNQCSQKDFDILGRASNDDQKSETPPPRSQPKPDMISSEGAMIRPLYGPNTEKQGEIAFIQNDVAYTYFGSRVRARHAREDGEAFRLYRSFPAFYFEKRTFEVEIIDKTAAGIPEVTVNITTIHPMDGDTPARPTGRFFFSGLSSVADYYYGILFDDVTAEYNDDKFHYRHTMTAVSTAGTPIKLEPGQDMEFEFTFNLRRVDGVGGVEDPTTMRGDANYYSRTWLLTLGKPGLVTWDATGGLPEPTSLAETSAPLAEKALAGGILTISPDLSAEPQRMLSQMAYQIAPSHAQTFVEGRRIFHTSFTDGLHSDPRNREFTDMVGLAGPYLNRESCISCHINNGRSLAPNEGEAIHDLIVKVGAIDDGQVTDHPSFGGQLQTQGLTGNGEGTVTISYETIAGEFLDGTPFELRKPTVNIDSKEPVEHFSIRTAPPLIGLGLLEAIDESDILAYEDVDDRDNNGISGRASVVKDLVNGEPRLGRFGWKAGRASLRQQAALALKEDMNVSSTILPESDGRYEIDDGVLDRLETYLSTLGVPPRRDTASPSVQGGEALFQMIGCADCHRPQIKTGENHPFAELRQQNIQLYSDLLLHDMGENLSSSLPGESAAASEWRTPPLWGIGLTEATTGGMASYLHDGRARTLMEAILWHGGEAGKAKAAVLGLSKAERDQLVAFLKSL</sequence>
<evidence type="ECO:0000256" key="2">
    <source>
        <dbReference type="ARBA" id="ARBA00022723"/>
    </source>
</evidence>
<reference evidence="9" key="1">
    <citation type="submission" date="2017-04" db="EMBL/GenBank/DDBJ databases">
        <authorList>
            <person name="Varghese N."/>
            <person name="Submissions S."/>
        </authorList>
    </citation>
    <scope>NUCLEOTIDE SEQUENCE [LARGE SCALE GENOMIC DNA]</scope>
    <source>
        <strain evidence="9">RKEM611</strain>
    </source>
</reference>
<dbReference type="SUPFAM" id="SSF46626">
    <property type="entry name" value="Cytochrome c"/>
    <property type="match status" value="1"/>
</dbReference>